<comment type="similarity">
    <text evidence="1">Belongs to the RCAN family.</text>
</comment>
<dbReference type="PANTHER" id="PTHR10300">
    <property type="entry name" value="CALCIPRESSIN"/>
    <property type="match status" value="1"/>
</dbReference>
<evidence type="ECO:0000313" key="3">
    <source>
        <dbReference type="EMBL" id="CDO53982.1"/>
    </source>
</evidence>
<feature type="compositionally biased region" description="Acidic residues" evidence="2">
    <location>
        <begin position="248"/>
        <end position="257"/>
    </location>
</feature>
<dbReference type="Pfam" id="PF04847">
    <property type="entry name" value="Calcipressin"/>
    <property type="match status" value="1"/>
</dbReference>
<reference evidence="3" key="1">
    <citation type="submission" date="2014-03" db="EMBL/GenBank/DDBJ databases">
        <authorList>
            <person name="Casaregola S."/>
        </authorList>
    </citation>
    <scope>NUCLEOTIDE SEQUENCE [LARGE SCALE GENOMIC DNA]</scope>
    <source>
        <strain evidence="3">CLIB 918</strain>
    </source>
</reference>
<gene>
    <name evidence="3" type="ORF">BN980_GECA06s02881g</name>
</gene>
<dbReference type="EMBL" id="CCBN010000006">
    <property type="protein sequence ID" value="CDO53982.1"/>
    <property type="molecule type" value="Genomic_DNA"/>
</dbReference>
<sequence length="280" mass="30350">MSTPSNTLIISGLDRSDFPPKTTPDDETFFTNVLKKYIEETLETHLVHWGLLRSFGRIVAVFSTTQLATSALKLIGLSNAELPKGLKACYDAHTPLYTGNGDAVNPEIGSGEGPDDKHLQLPDKGRLFFISPPPSPPAGWVSQLEESPNTQTFHADLHEALLKIAEAEPDAIGHNDISPFPSETIVSPETGKLVKRITLFSAEPESAASLEANSSMAVPTLTLNTTQPPASPTLTTPTIIVEWNQDDEDESFSDCEEAEHPRSSESITMTRTGRPPMISC</sequence>
<proteinExistence type="inferred from homology"/>
<evidence type="ECO:0008006" key="5">
    <source>
        <dbReference type="Google" id="ProtNLM"/>
    </source>
</evidence>
<dbReference type="Proteomes" id="UP000242525">
    <property type="component" value="Unassembled WGS sequence"/>
</dbReference>
<dbReference type="STRING" id="1173061.A0A0J9XAX8"/>
<evidence type="ECO:0000256" key="2">
    <source>
        <dbReference type="SAM" id="MobiDB-lite"/>
    </source>
</evidence>
<evidence type="ECO:0000313" key="4">
    <source>
        <dbReference type="Proteomes" id="UP000242525"/>
    </source>
</evidence>
<evidence type="ECO:0000256" key="1">
    <source>
        <dbReference type="ARBA" id="ARBA00008209"/>
    </source>
</evidence>
<comment type="caution">
    <text evidence="3">The sequence shown here is derived from an EMBL/GenBank/DDBJ whole genome shotgun (WGS) entry which is preliminary data.</text>
</comment>
<dbReference type="GO" id="GO:0019722">
    <property type="term" value="P:calcium-mediated signaling"/>
    <property type="evidence" value="ECO:0007669"/>
    <property type="project" value="InterPro"/>
</dbReference>
<dbReference type="AlphaFoldDB" id="A0A0J9XAX8"/>
<dbReference type="GO" id="GO:0005634">
    <property type="term" value="C:nucleus"/>
    <property type="evidence" value="ECO:0007669"/>
    <property type="project" value="TreeGrafter"/>
</dbReference>
<feature type="region of interest" description="Disordered" evidence="2">
    <location>
        <begin position="248"/>
        <end position="280"/>
    </location>
</feature>
<keyword evidence="4" id="KW-1185">Reference proteome</keyword>
<organism evidence="3 4">
    <name type="scientific">Geotrichum candidum</name>
    <name type="common">Oospora lactis</name>
    <name type="synonym">Dipodascus geotrichum</name>
    <dbReference type="NCBI Taxonomy" id="1173061"/>
    <lineage>
        <taxon>Eukaryota</taxon>
        <taxon>Fungi</taxon>
        <taxon>Dikarya</taxon>
        <taxon>Ascomycota</taxon>
        <taxon>Saccharomycotina</taxon>
        <taxon>Dipodascomycetes</taxon>
        <taxon>Dipodascales</taxon>
        <taxon>Dipodascaceae</taxon>
        <taxon>Geotrichum</taxon>
    </lineage>
</organism>
<dbReference type="PANTHER" id="PTHR10300:SF14">
    <property type="entry name" value="PROTEIN SARAH"/>
    <property type="match status" value="1"/>
</dbReference>
<dbReference type="GO" id="GO:0005737">
    <property type="term" value="C:cytoplasm"/>
    <property type="evidence" value="ECO:0007669"/>
    <property type="project" value="TreeGrafter"/>
</dbReference>
<dbReference type="OrthoDB" id="17212at2759"/>
<dbReference type="InterPro" id="IPR006931">
    <property type="entry name" value="Calcipressin"/>
</dbReference>
<name>A0A0J9XAX8_GEOCN</name>
<accession>A0A0J9XAX8</accession>
<protein>
    <recommendedName>
        <fullName evidence="5">Calcipressin</fullName>
    </recommendedName>
</protein>
<dbReference type="GO" id="GO:0008597">
    <property type="term" value="F:calcium-dependent protein serine/threonine phosphatase regulator activity"/>
    <property type="evidence" value="ECO:0007669"/>
    <property type="project" value="TreeGrafter"/>
</dbReference>